<dbReference type="EMBL" id="JBHTAT010000004">
    <property type="protein sequence ID" value="MFC7257233.1"/>
    <property type="molecule type" value="Genomic_DNA"/>
</dbReference>
<dbReference type="Proteomes" id="UP001596434">
    <property type="component" value="Unassembled WGS sequence"/>
</dbReference>
<reference evidence="4" key="2">
    <citation type="journal article" date="2019" name="Int. J. Syst. Evol. Microbiol.">
        <title>The Global Catalogue of Microorganisms (GCM) 10K type strain sequencing project: providing services to taxonomists for standard genome sequencing and annotation.</title>
        <authorList>
            <consortium name="The Broad Institute Genomics Platform"/>
            <consortium name="The Broad Institute Genome Sequencing Center for Infectious Disease"/>
            <person name="Wu L."/>
            <person name="Ma J."/>
        </authorList>
    </citation>
    <scope>NUCLEOTIDE SEQUENCE [LARGE SCALE GENOMIC DNA]</scope>
    <source>
        <strain evidence="4">GX21</strain>
    </source>
</reference>
<dbReference type="GeneID" id="96955529"/>
<comment type="caution">
    <text evidence="2">The sequence shown here is derived from an EMBL/GenBank/DDBJ whole genome shotgun (WGS) entry which is preliminary data.</text>
</comment>
<dbReference type="EMBL" id="JBHTAT010000004">
    <property type="protein sequence ID" value="MFC7257066.1"/>
    <property type="molecule type" value="Genomic_DNA"/>
</dbReference>
<protein>
    <submittedName>
        <fullName evidence="2">Uncharacterized protein</fullName>
    </submittedName>
</protein>
<evidence type="ECO:0000313" key="2">
    <source>
        <dbReference type="EMBL" id="MFC7257066.1"/>
    </source>
</evidence>
<keyword evidence="4" id="KW-1185">Reference proteome</keyword>
<sequence length="125" mass="13607">MPTDDSQPSDHEPTDDHLRLDLSIHRQAVFGSEGLEVETGAVETTLTDHGIEVGHQRSPRLDVPTSESFVDDRPQTSTGSVDAGEQEPLFASSTPGQRTLDDCDASMVPLFGDRSDRQLSDTVEE</sequence>
<feature type="region of interest" description="Disordered" evidence="1">
    <location>
        <begin position="47"/>
        <end position="125"/>
    </location>
</feature>
<reference evidence="2" key="3">
    <citation type="submission" date="2024-09" db="EMBL/GenBank/DDBJ databases">
        <authorList>
            <person name="Sun Q."/>
        </authorList>
    </citation>
    <scope>NUCLEOTIDE SEQUENCE</scope>
    <source>
        <strain evidence="2">CGMCC 4.163</strain>
    </source>
</reference>
<organism evidence="2 4">
    <name type="scientific">Haloplanus litoreus</name>
    <dbReference type="NCBI Taxonomy" id="767515"/>
    <lineage>
        <taxon>Archaea</taxon>
        <taxon>Methanobacteriati</taxon>
        <taxon>Methanobacteriota</taxon>
        <taxon>Stenosarchaea group</taxon>
        <taxon>Halobacteria</taxon>
        <taxon>Halobacteriales</taxon>
        <taxon>Haloferacaceae</taxon>
        <taxon>Haloplanus</taxon>
    </lineage>
</organism>
<gene>
    <name evidence="2" type="ORF">ACFQKE_17550</name>
    <name evidence="3" type="ORF">ACFQKE_18405</name>
</gene>
<name>A0ABD6A332_9EURY</name>
<dbReference type="RefSeq" id="WP_340696283.1">
    <property type="nucleotide sequence ID" value="NZ_JBHTAT010000004.1"/>
</dbReference>
<evidence type="ECO:0000256" key="1">
    <source>
        <dbReference type="SAM" id="MobiDB-lite"/>
    </source>
</evidence>
<proteinExistence type="predicted"/>
<evidence type="ECO:0000313" key="3">
    <source>
        <dbReference type="EMBL" id="MFC7257233.1"/>
    </source>
</evidence>
<dbReference type="AlphaFoldDB" id="A0ABD6A332"/>
<evidence type="ECO:0000313" key="4">
    <source>
        <dbReference type="Proteomes" id="UP001596434"/>
    </source>
</evidence>
<reference evidence="2" key="1">
    <citation type="journal article" date="2014" name="Int. J. Syst. Evol. Microbiol.">
        <title>Complete genome sequence of Corynebacterium casei LMG S-19264T (=DSM 44701T), isolated from a smear-ripened cheese.</title>
        <authorList>
            <consortium name="US DOE Joint Genome Institute (JGI-PGF)"/>
            <person name="Walter F."/>
            <person name="Albersmeier A."/>
            <person name="Kalinowski J."/>
            <person name="Ruckert C."/>
        </authorList>
    </citation>
    <scope>NUCLEOTIDE SEQUENCE [LARGE SCALE GENOMIC DNA]</scope>
    <source>
        <strain evidence="2">CGMCC 4.163</strain>
    </source>
</reference>
<accession>A0ABD6A332</accession>